<dbReference type="AlphaFoldDB" id="A0A4V2SAR1"/>
<feature type="transmembrane region" description="Helical" evidence="1">
    <location>
        <begin position="122"/>
        <end position="144"/>
    </location>
</feature>
<dbReference type="InterPro" id="IPR010331">
    <property type="entry name" value="ExoD"/>
</dbReference>
<dbReference type="Proteomes" id="UP000294980">
    <property type="component" value="Unassembled WGS sequence"/>
</dbReference>
<dbReference type="EMBL" id="SLWX01000018">
    <property type="protein sequence ID" value="TCO72610.1"/>
    <property type="molecule type" value="Genomic_DNA"/>
</dbReference>
<comment type="caution">
    <text evidence="2">The sequence shown here is derived from an EMBL/GenBank/DDBJ whole genome shotgun (WGS) entry which is preliminary data.</text>
</comment>
<dbReference type="OrthoDB" id="8635607at2"/>
<dbReference type="PANTHER" id="PTHR41795:SF1">
    <property type="entry name" value="EXOPOLYSACCHARIDE SYNTHESIS PROTEIN"/>
    <property type="match status" value="1"/>
</dbReference>
<feature type="transmembrane region" description="Helical" evidence="1">
    <location>
        <begin position="177"/>
        <end position="195"/>
    </location>
</feature>
<evidence type="ECO:0000256" key="1">
    <source>
        <dbReference type="SAM" id="Phobius"/>
    </source>
</evidence>
<evidence type="ECO:0008006" key="4">
    <source>
        <dbReference type="Google" id="ProtNLM"/>
    </source>
</evidence>
<feature type="transmembrane region" description="Helical" evidence="1">
    <location>
        <begin position="41"/>
        <end position="62"/>
    </location>
</feature>
<proteinExistence type="predicted"/>
<dbReference type="RefSeq" id="WP_117319272.1">
    <property type="nucleotide sequence ID" value="NZ_QQSW01000022.1"/>
</dbReference>
<organism evidence="2 3">
    <name type="scientific">Chromatocurvus halotolerans</name>
    <dbReference type="NCBI Taxonomy" id="1132028"/>
    <lineage>
        <taxon>Bacteria</taxon>
        <taxon>Pseudomonadati</taxon>
        <taxon>Pseudomonadota</taxon>
        <taxon>Gammaproteobacteria</taxon>
        <taxon>Cellvibrionales</taxon>
        <taxon>Halieaceae</taxon>
        <taxon>Chromatocurvus</taxon>
    </lineage>
</organism>
<feature type="transmembrane region" description="Helical" evidence="1">
    <location>
        <begin position="150"/>
        <end position="170"/>
    </location>
</feature>
<dbReference type="PANTHER" id="PTHR41795">
    <property type="entry name" value="EXOPOLYSACCHARIDE SYNTHESIS PROTEIN"/>
    <property type="match status" value="1"/>
</dbReference>
<keyword evidence="1" id="KW-0812">Transmembrane</keyword>
<sequence length="196" mass="21268">MGEHVARDLEELLEQIAMAVHGEHTRVTLGDILEAVGTRSFAPLLMLTGTLLVSPLSGIPLFPSTMAFIVLLVSVQMLVGRQHFWLPAWLLARALEREKLLRVLDWLQTPCAFIDRYLQPRLLYLVRGPSQGLIALVCLVVAALMPLMELVPFSSSVAGFALCAFGLALVAHDGLMVLLAYATIALMSAVIVGALP</sequence>
<keyword evidence="1" id="KW-1133">Transmembrane helix</keyword>
<reference evidence="2 3" key="1">
    <citation type="submission" date="2019-03" db="EMBL/GenBank/DDBJ databases">
        <title>Genomic Encyclopedia of Type Strains, Phase IV (KMG-IV): sequencing the most valuable type-strain genomes for metagenomic binning, comparative biology and taxonomic classification.</title>
        <authorList>
            <person name="Goeker M."/>
        </authorList>
    </citation>
    <scope>NUCLEOTIDE SEQUENCE [LARGE SCALE GENOMIC DNA]</scope>
    <source>
        <strain evidence="2 3">DSM 23344</strain>
    </source>
</reference>
<evidence type="ECO:0000313" key="2">
    <source>
        <dbReference type="EMBL" id="TCO72610.1"/>
    </source>
</evidence>
<gene>
    <name evidence="2" type="ORF">EV688_11837</name>
</gene>
<keyword evidence="3" id="KW-1185">Reference proteome</keyword>
<accession>A0A4V2SAR1</accession>
<dbReference type="Pfam" id="PF06055">
    <property type="entry name" value="ExoD"/>
    <property type="match status" value="1"/>
</dbReference>
<dbReference type="PIRSF" id="PIRSF033239">
    <property type="entry name" value="ExoD"/>
    <property type="match status" value="1"/>
</dbReference>
<protein>
    <recommendedName>
        <fullName evidence="4">Exopolysaccharide synthesis protein ExoD</fullName>
    </recommendedName>
</protein>
<name>A0A4V2SAR1_9GAMM</name>
<keyword evidence="1" id="KW-0472">Membrane</keyword>
<evidence type="ECO:0000313" key="3">
    <source>
        <dbReference type="Proteomes" id="UP000294980"/>
    </source>
</evidence>